<dbReference type="GO" id="GO:0004654">
    <property type="term" value="F:polyribonucleotide nucleotidyltransferase activity"/>
    <property type="evidence" value="ECO:0007669"/>
    <property type="project" value="UniProtKB-EC"/>
</dbReference>
<dbReference type="FunFam" id="2.40.50.140:FF:000051">
    <property type="entry name" value="RNA-binding transcriptional accessory protein"/>
    <property type="match status" value="1"/>
</dbReference>
<feature type="domain" description="S1 motif" evidence="2">
    <location>
        <begin position="1"/>
        <end position="69"/>
    </location>
</feature>
<dbReference type="PANTHER" id="PTHR10724">
    <property type="entry name" value="30S RIBOSOMAL PROTEIN S1"/>
    <property type="match status" value="1"/>
</dbReference>
<feature type="compositionally biased region" description="Basic and acidic residues" evidence="1">
    <location>
        <begin position="100"/>
        <end position="110"/>
    </location>
</feature>
<dbReference type="CDD" id="cd05685">
    <property type="entry name" value="S1_Tex"/>
    <property type="match status" value="1"/>
</dbReference>
<dbReference type="AlphaFoldDB" id="A0A5B8RI81"/>
<protein>
    <submittedName>
        <fullName evidence="3">Polyribonucleotide nucleotidyltransferase</fullName>
        <ecNumber evidence="3">2.7.7.8</ecNumber>
    </submittedName>
</protein>
<keyword evidence="3" id="KW-0808">Transferase</keyword>
<feature type="compositionally biased region" description="Basic and acidic residues" evidence="1">
    <location>
        <begin position="69"/>
        <end position="84"/>
    </location>
</feature>
<dbReference type="Gene3D" id="2.40.50.140">
    <property type="entry name" value="Nucleic acid-binding proteins"/>
    <property type="match status" value="1"/>
</dbReference>
<dbReference type="GO" id="GO:0003735">
    <property type="term" value="F:structural constituent of ribosome"/>
    <property type="evidence" value="ECO:0007669"/>
    <property type="project" value="TreeGrafter"/>
</dbReference>
<evidence type="ECO:0000313" key="3">
    <source>
        <dbReference type="EMBL" id="QEA07753.1"/>
    </source>
</evidence>
<evidence type="ECO:0000256" key="1">
    <source>
        <dbReference type="SAM" id="MobiDB-lite"/>
    </source>
</evidence>
<dbReference type="GO" id="GO:0003729">
    <property type="term" value="F:mRNA binding"/>
    <property type="evidence" value="ECO:0007669"/>
    <property type="project" value="UniProtKB-ARBA"/>
</dbReference>
<name>A0A5B8RI81_9ZZZZ</name>
<dbReference type="PROSITE" id="PS50126">
    <property type="entry name" value="S1"/>
    <property type="match status" value="1"/>
</dbReference>
<proteinExistence type="predicted"/>
<keyword evidence="3" id="KW-0548">Nucleotidyltransferase</keyword>
<organism evidence="3">
    <name type="scientific">uncultured organism</name>
    <dbReference type="NCBI Taxonomy" id="155900"/>
    <lineage>
        <taxon>unclassified sequences</taxon>
        <taxon>environmental samples</taxon>
    </lineage>
</organism>
<dbReference type="SMART" id="SM00316">
    <property type="entry name" value="S1"/>
    <property type="match status" value="1"/>
</dbReference>
<dbReference type="InterPro" id="IPR050437">
    <property type="entry name" value="Ribos_protein_bS1-like"/>
</dbReference>
<feature type="region of interest" description="Disordered" evidence="1">
    <location>
        <begin position="66"/>
        <end position="130"/>
    </location>
</feature>
<dbReference type="EC" id="2.7.7.8" evidence="3"/>
<dbReference type="InterPro" id="IPR003029">
    <property type="entry name" value="S1_domain"/>
</dbReference>
<dbReference type="SUPFAM" id="SSF50249">
    <property type="entry name" value="Nucleic acid-binding proteins"/>
    <property type="match status" value="1"/>
</dbReference>
<accession>A0A5B8RI81</accession>
<dbReference type="InterPro" id="IPR012340">
    <property type="entry name" value="NA-bd_OB-fold"/>
</dbReference>
<gene>
    <name evidence="3" type="primary">pnp_2</name>
    <name evidence="3" type="ORF">KBTEX_04116</name>
</gene>
<dbReference type="InterPro" id="IPR044146">
    <property type="entry name" value="S1_Tex"/>
</dbReference>
<dbReference type="PANTHER" id="PTHR10724:SF10">
    <property type="entry name" value="S1 RNA-BINDING DOMAIN-CONTAINING PROTEIN 1"/>
    <property type="match status" value="1"/>
</dbReference>
<dbReference type="EMBL" id="MN079353">
    <property type="protein sequence ID" value="QEA07753.1"/>
    <property type="molecule type" value="Genomic_DNA"/>
</dbReference>
<reference evidence="3" key="1">
    <citation type="submission" date="2019-06" db="EMBL/GenBank/DDBJ databases">
        <authorList>
            <person name="Murdoch R.W."/>
            <person name="Fathepure B."/>
        </authorList>
    </citation>
    <scope>NUCLEOTIDE SEQUENCE</scope>
</reference>
<sequence length="130" mass="13851">MVLEGTVTNVTNFGAFVDIGVHQDGLVHISAMASRFVRDPREVCRPGDVVRVKVIDVDLQRRRIGLSMRLDDEAGSKAGRDRPAGKPGGAGKGKGRGRGGRGDKKPESRPETAMGAAFAALQGQRDRSGR</sequence>
<evidence type="ECO:0000259" key="2">
    <source>
        <dbReference type="PROSITE" id="PS50126"/>
    </source>
</evidence>
<dbReference type="Pfam" id="PF00575">
    <property type="entry name" value="S1"/>
    <property type="match status" value="1"/>
</dbReference>